<feature type="transmembrane region" description="Helical" evidence="8">
    <location>
        <begin position="72"/>
        <end position="92"/>
    </location>
</feature>
<keyword evidence="3" id="KW-0813">Transport</keyword>
<evidence type="ECO:0000256" key="3">
    <source>
        <dbReference type="ARBA" id="ARBA00022448"/>
    </source>
</evidence>
<comment type="subcellular location">
    <subcellularLocation>
        <location evidence="1">Cell membrane</location>
        <topology evidence="1">Multi-pass membrane protein</topology>
    </subcellularLocation>
</comment>
<gene>
    <name evidence="9" type="ORF">CFN78_16120</name>
</gene>
<keyword evidence="7 8" id="KW-0472">Membrane</keyword>
<dbReference type="InterPro" id="IPR037294">
    <property type="entry name" value="ABC_BtuC-like"/>
</dbReference>
<evidence type="ECO:0000313" key="10">
    <source>
        <dbReference type="Proteomes" id="UP000242444"/>
    </source>
</evidence>
<dbReference type="InParanoid" id="A0A263D1J5"/>
<dbReference type="EMBL" id="NKYE01000009">
    <property type="protein sequence ID" value="OZM72221.1"/>
    <property type="molecule type" value="Genomic_DNA"/>
</dbReference>
<dbReference type="GO" id="GO:0005886">
    <property type="term" value="C:plasma membrane"/>
    <property type="evidence" value="ECO:0007669"/>
    <property type="project" value="UniProtKB-SubCell"/>
</dbReference>
<feature type="transmembrane region" description="Helical" evidence="8">
    <location>
        <begin position="123"/>
        <end position="145"/>
    </location>
</feature>
<dbReference type="Gene3D" id="1.10.3470.10">
    <property type="entry name" value="ABC transporter involved in vitamin B12 uptake, BtuC"/>
    <property type="match status" value="1"/>
</dbReference>
<sequence>MFAVALSIGEETISLPDVLSTLAGQGSRNTNYIILESRLPRALTGLMVGAAFGLSGAIFQTLLRNPLASPDIIGISMGASASAIVCIVAFGLGGLAVSAGALGGALLTAALMYLLAWRRGISGYRIVLVGIGLAAMLSSVVSYMLTRSQVTDAAEALIWLTGSLNGRNWSQAVPLAICLLVLVPSAFLLSRTLGVLRFGDDTARGLGARVETGTIGLLLCAVSLAGIATAATGPVAFVALLAAPIARRLVRDGGAALLPSALVGALILGVADFAAQNLPGVGQFPVGVLTGSVGAPYLLWLLARANRGGRGG</sequence>
<evidence type="ECO:0000256" key="8">
    <source>
        <dbReference type="SAM" id="Phobius"/>
    </source>
</evidence>
<dbReference type="Proteomes" id="UP000242444">
    <property type="component" value="Unassembled WGS sequence"/>
</dbReference>
<feature type="transmembrane region" description="Helical" evidence="8">
    <location>
        <begin position="172"/>
        <end position="194"/>
    </location>
</feature>
<protein>
    <submittedName>
        <fullName evidence="9">Iron ABC transporter</fullName>
    </submittedName>
</protein>
<keyword evidence="6 8" id="KW-1133">Transmembrane helix</keyword>
<keyword evidence="10" id="KW-1185">Reference proteome</keyword>
<feature type="transmembrane region" description="Helical" evidence="8">
    <location>
        <begin position="42"/>
        <end position="60"/>
    </location>
</feature>
<keyword evidence="5 8" id="KW-0812">Transmembrane</keyword>
<dbReference type="GO" id="GO:0033214">
    <property type="term" value="P:siderophore-iron import into cell"/>
    <property type="evidence" value="ECO:0007669"/>
    <property type="project" value="TreeGrafter"/>
</dbReference>
<dbReference type="Pfam" id="PF01032">
    <property type="entry name" value="FecCD"/>
    <property type="match status" value="1"/>
</dbReference>
<dbReference type="GO" id="GO:0022857">
    <property type="term" value="F:transmembrane transporter activity"/>
    <property type="evidence" value="ECO:0007669"/>
    <property type="project" value="InterPro"/>
</dbReference>
<dbReference type="PANTHER" id="PTHR30472">
    <property type="entry name" value="FERRIC ENTEROBACTIN TRANSPORT SYSTEM PERMEASE PROTEIN"/>
    <property type="match status" value="1"/>
</dbReference>
<keyword evidence="4" id="KW-1003">Cell membrane</keyword>
<feature type="transmembrane region" description="Helical" evidence="8">
    <location>
        <begin position="99"/>
        <end position="117"/>
    </location>
</feature>
<proteinExistence type="inferred from homology"/>
<dbReference type="AlphaFoldDB" id="A0A263D1J5"/>
<dbReference type="InterPro" id="IPR000522">
    <property type="entry name" value="ABC_transptr_permease_BtuC"/>
</dbReference>
<dbReference type="CDD" id="cd06550">
    <property type="entry name" value="TM_ABC_iron-siderophores_like"/>
    <property type="match status" value="1"/>
</dbReference>
<dbReference type="PANTHER" id="PTHR30472:SF24">
    <property type="entry name" value="FERRIC ENTEROBACTIN TRANSPORT SYSTEM PERMEASE PROTEIN FEPG"/>
    <property type="match status" value="1"/>
</dbReference>
<name>A0A263D1J5_9PSEU</name>
<feature type="transmembrane region" description="Helical" evidence="8">
    <location>
        <begin position="255"/>
        <end position="275"/>
    </location>
</feature>
<evidence type="ECO:0000256" key="4">
    <source>
        <dbReference type="ARBA" id="ARBA00022475"/>
    </source>
</evidence>
<reference evidence="9 10" key="1">
    <citation type="submission" date="2017-07" db="EMBL/GenBank/DDBJ databases">
        <title>Amycolatopsis antarcticus sp. nov., isolated from the surface of an Antarcticus brown macroalga.</title>
        <authorList>
            <person name="Wang J."/>
            <person name="Leiva S."/>
            <person name="Huang J."/>
            <person name="Huang Y."/>
        </authorList>
    </citation>
    <scope>NUCLEOTIDE SEQUENCE [LARGE SCALE GENOMIC DNA]</scope>
    <source>
        <strain evidence="9 10">AU-G6</strain>
    </source>
</reference>
<evidence type="ECO:0000313" key="9">
    <source>
        <dbReference type="EMBL" id="OZM72221.1"/>
    </source>
</evidence>
<dbReference type="SUPFAM" id="SSF81345">
    <property type="entry name" value="ABC transporter involved in vitamin B12 uptake, BtuC"/>
    <property type="match status" value="1"/>
</dbReference>
<feature type="transmembrane region" description="Helical" evidence="8">
    <location>
        <begin position="214"/>
        <end position="243"/>
    </location>
</feature>
<feature type="transmembrane region" description="Helical" evidence="8">
    <location>
        <begin position="281"/>
        <end position="303"/>
    </location>
</feature>
<accession>A0A263D1J5</accession>
<evidence type="ECO:0000256" key="1">
    <source>
        <dbReference type="ARBA" id="ARBA00004651"/>
    </source>
</evidence>
<evidence type="ECO:0000256" key="5">
    <source>
        <dbReference type="ARBA" id="ARBA00022692"/>
    </source>
</evidence>
<comment type="caution">
    <text evidence="9">The sequence shown here is derived from an EMBL/GenBank/DDBJ whole genome shotgun (WGS) entry which is preliminary data.</text>
</comment>
<dbReference type="OrthoDB" id="4455417at2"/>
<comment type="similarity">
    <text evidence="2">Belongs to the binding-protein-dependent transport system permease family. FecCD subfamily.</text>
</comment>
<organism evidence="9 10">
    <name type="scientific">Amycolatopsis antarctica</name>
    <dbReference type="NCBI Taxonomy" id="1854586"/>
    <lineage>
        <taxon>Bacteria</taxon>
        <taxon>Bacillati</taxon>
        <taxon>Actinomycetota</taxon>
        <taxon>Actinomycetes</taxon>
        <taxon>Pseudonocardiales</taxon>
        <taxon>Pseudonocardiaceae</taxon>
        <taxon>Amycolatopsis</taxon>
    </lineage>
</organism>
<evidence type="ECO:0000256" key="2">
    <source>
        <dbReference type="ARBA" id="ARBA00007935"/>
    </source>
</evidence>
<evidence type="ECO:0000256" key="7">
    <source>
        <dbReference type="ARBA" id="ARBA00023136"/>
    </source>
</evidence>
<evidence type="ECO:0000256" key="6">
    <source>
        <dbReference type="ARBA" id="ARBA00022989"/>
    </source>
</evidence>